<keyword evidence="1" id="KW-0472">Membrane</keyword>
<reference evidence="2" key="1">
    <citation type="journal article" date="2020" name="ISME J.">
        <title>Gammaproteobacteria mediating utilization of methyl-, sulfur- and petroleum organic compounds in deep ocean hydrothermal plumes.</title>
        <authorList>
            <person name="Zhou Z."/>
            <person name="Liu Y."/>
            <person name="Pan J."/>
            <person name="Cron B.R."/>
            <person name="Toner B.M."/>
            <person name="Anantharaman K."/>
            <person name="Breier J.A."/>
            <person name="Dick G.J."/>
            <person name="Li M."/>
        </authorList>
    </citation>
    <scope>NUCLEOTIDE SEQUENCE</scope>
    <source>
        <strain evidence="2">SZUA-1435</strain>
    </source>
</reference>
<accession>A0A832YYW5</accession>
<comment type="caution">
    <text evidence="2">The sequence shown here is derived from an EMBL/GenBank/DDBJ whole genome shotgun (WGS) entry which is preliminary data.</text>
</comment>
<evidence type="ECO:0000313" key="2">
    <source>
        <dbReference type="EMBL" id="HIP57072.1"/>
    </source>
</evidence>
<proteinExistence type="predicted"/>
<dbReference type="EMBL" id="DQTV01000059">
    <property type="protein sequence ID" value="HIP57072.1"/>
    <property type="molecule type" value="Genomic_DNA"/>
</dbReference>
<dbReference type="Proteomes" id="UP000605805">
    <property type="component" value="Unassembled WGS sequence"/>
</dbReference>
<name>A0A832YYW5_9CREN</name>
<keyword evidence="1" id="KW-0812">Transmembrane</keyword>
<dbReference type="AlphaFoldDB" id="A0A832YYW5"/>
<feature type="non-terminal residue" evidence="2">
    <location>
        <position position="154"/>
    </location>
</feature>
<sequence length="154" mass="15851">MPEARYAILAAALVIGILIGVAIGYIVTPKAPPTTLTVTVPTTVTMERTVTKTVTAAAATVTVTKTMPVTVTVTTVAPVVGPTALVGLGVLEPIPADQIVTVTVDGITFRFPKFVADMIVEGVKAAAKGAKEIKVVVWGSGCPVDVTRVENVVR</sequence>
<keyword evidence="1" id="KW-1133">Transmembrane helix</keyword>
<organism evidence="2 3">
    <name type="scientific">Ignisphaera aggregans</name>
    <dbReference type="NCBI Taxonomy" id="334771"/>
    <lineage>
        <taxon>Archaea</taxon>
        <taxon>Thermoproteota</taxon>
        <taxon>Thermoprotei</taxon>
        <taxon>Desulfurococcales</taxon>
        <taxon>Desulfurococcaceae</taxon>
        <taxon>Ignisphaera</taxon>
    </lineage>
</organism>
<evidence type="ECO:0000313" key="3">
    <source>
        <dbReference type="Proteomes" id="UP000605805"/>
    </source>
</evidence>
<gene>
    <name evidence="2" type="ORF">EYH02_03265</name>
</gene>
<evidence type="ECO:0000256" key="1">
    <source>
        <dbReference type="SAM" id="Phobius"/>
    </source>
</evidence>
<feature type="transmembrane region" description="Helical" evidence="1">
    <location>
        <begin position="6"/>
        <end position="27"/>
    </location>
</feature>
<protein>
    <submittedName>
        <fullName evidence="2">Uncharacterized protein</fullName>
    </submittedName>
</protein>